<feature type="compositionally biased region" description="Polar residues" evidence="1">
    <location>
        <begin position="75"/>
        <end position="89"/>
    </location>
</feature>
<name>A0A9D5CFD3_9LILI</name>
<proteinExistence type="predicted"/>
<protein>
    <submittedName>
        <fullName evidence="2">Uncharacterized protein</fullName>
    </submittedName>
</protein>
<organism evidence="2 3">
    <name type="scientific">Dioscorea zingiberensis</name>
    <dbReference type="NCBI Taxonomy" id="325984"/>
    <lineage>
        <taxon>Eukaryota</taxon>
        <taxon>Viridiplantae</taxon>
        <taxon>Streptophyta</taxon>
        <taxon>Embryophyta</taxon>
        <taxon>Tracheophyta</taxon>
        <taxon>Spermatophyta</taxon>
        <taxon>Magnoliopsida</taxon>
        <taxon>Liliopsida</taxon>
        <taxon>Dioscoreales</taxon>
        <taxon>Dioscoreaceae</taxon>
        <taxon>Dioscorea</taxon>
    </lineage>
</organism>
<feature type="compositionally biased region" description="Basic and acidic residues" evidence="1">
    <location>
        <begin position="44"/>
        <end position="53"/>
    </location>
</feature>
<accession>A0A9D5CFD3</accession>
<feature type="region of interest" description="Disordered" evidence="1">
    <location>
        <begin position="44"/>
        <end position="128"/>
    </location>
</feature>
<gene>
    <name evidence="2" type="ORF">J5N97_020180</name>
</gene>
<dbReference type="EMBL" id="JAGGNH010000005">
    <property type="protein sequence ID" value="KAJ0972221.1"/>
    <property type="molecule type" value="Genomic_DNA"/>
</dbReference>
<evidence type="ECO:0000313" key="3">
    <source>
        <dbReference type="Proteomes" id="UP001085076"/>
    </source>
</evidence>
<dbReference type="Proteomes" id="UP001085076">
    <property type="component" value="Miscellaneous, Linkage group lg05"/>
</dbReference>
<evidence type="ECO:0000256" key="1">
    <source>
        <dbReference type="SAM" id="MobiDB-lite"/>
    </source>
</evidence>
<dbReference type="AlphaFoldDB" id="A0A9D5CFD3"/>
<sequence>MLVPAREDGGGAEDEGYLVAYMHDEKNDESMFVVMGARLQEMEVMAKDTHHSPQAEPSQAGNAVGSRVKKKRTEAVNTNVAASRNNASHQVDEDPPTSHIPASSIATSHQVDAPPSTNAANLSDKEKRKTKAAWSSDSSVSIFRDAHTGAAIVGRAVSHYTPFMTANELECILTKRREARMKARREELGEQPSVSMECPELLTQQSRIDTATDTNSGQFDLM</sequence>
<reference evidence="2" key="2">
    <citation type="journal article" date="2022" name="Hortic Res">
        <title>The genome of Dioscorea zingiberensis sheds light on the biosynthesis, origin and evolution of the medicinally important diosgenin saponins.</title>
        <authorList>
            <person name="Li Y."/>
            <person name="Tan C."/>
            <person name="Li Z."/>
            <person name="Guo J."/>
            <person name="Li S."/>
            <person name="Chen X."/>
            <person name="Wang C."/>
            <person name="Dai X."/>
            <person name="Yang H."/>
            <person name="Song W."/>
            <person name="Hou L."/>
            <person name="Xu J."/>
            <person name="Tong Z."/>
            <person name="Xu A."/>
            <person name="Yuan X."/>
            <person name="Wang W."/>
            <person name="Yang Q."/>
            <person name="Chen L."/>
            <person name="Sun Z."/>
            <person name="Wang K."/>
            <person name="Pan B."/>
            <person name="Chen J."/>
            <person name="Bao Y."/>
            <person name="Liu F."/>
            <person name="Qi X."/>
            <person name="Gang D.R."/>
            <person name="Wen J."/>
            <person name="Li J."/>
        </authorList>
    </citation>
    <scope>NUCLEOTIDE SEQUENCE</scope>
    <source>
        <strain evidence="2">Dzin_1.0</strain>
    </source>
</reference>
<evidence type="ECO:0000313" key="2">
    <source>
        <dbReference type="EMBL" id="KAJ0972221.1"/>
    </source>
</evidence>
<keyword evidence="3" id="KW-1185">Reference proteome</keyword>
<feature type="compositionally biased region" description="Polar residues" evidence="1">
    <location>
        <begin position="202"/>
        <end position="222"/>
    </location>
</feature>
<feature type="compositionally biased region" description="Polar residues" evidence="1">
    <location>
        <begin position="100"/>
        <end position="121"/>
    </location>
</feature>
<reference evidence="2" key="1">
    <citation type="submission" date="2021-03" db="EMBL/GenBank/DDBJ databases">
        <authorList>
            <person name="Li Z."/>
            <person name="Yang C."/>
        </authorList>
    </citation>
    <scope>NUCLEOTIDE SEQUENCE</scope>
    <source>
        <strain evidence="2">Dzin_1.0</strain>
        <tissue evidence="2">Leaf</tissue>
    </source>
</reference>
<comment type="caution">
    <text evidence="2">The sequence shown here is derived from an EMBL/GenBank/DDBJ whole genome shotgun (WGS) entry which is preliminary data.</text>
</comment>
<feature type="region of interest" description="Disordered" evidence="1">
    <location>
        <begin position="185"/>
        <end position="222"/>
    </location>
</feature>